<evidence type="ECO:0000313" key="2">
    <source>
        <dbReference type="EMBL" id="PMB00213.1"/>
    </source>
</evidence>
<accession>A0A2N6KKK8</accession>
<dbReference type="EMBL" id="NMQA01000044">
    <property type="protein sequence ID" value="PMB00213.1"/>
    <property type="molecule type" value="Genomic_DNA"/>
</dbReference>
<feature type="compositionally biased region" description="Gly residues" evidence="1">
    <location>
        <begin position="16"/>
        <end position="32"/>
    </location>
</feature>
<dbReference type="AlphaFoldDB" id="A0A2N6KKK8"/>
<reference evidence="2 3" key="1">
    <citation type="submission" date="2017-07" db="EMBL/GenBank/DDBJ databases">
        <title>Genomes of Fischerella (Mastigocladus) sp. strains.</title>
        <authorList>
            <person name="Miller S.R."/>
        </authorList>
    </citation>
    <scope>NUCLEOTIDE SEQUENCE [LARGE SCALE GENOMIC DNA]</scope>
    <source>
        <strain evidence="2 3">CCMEE 5268</strain>
    </source>
</reference>
<feature type="region of interest" description="Disordered" evidence="1">
    <location>
        <begin position="1"/>
        <end position="60"/>
    </location>
</feature>
<sequence length="60" mass="6604">MRRWGTRGPHDRQGAGIRGSGEMGRWRGGVMGSVGSVRSKQPTTNNHQPTTNQLQMTKNV</sequence>
<evidence type="ECO:0000256" key="1">
    <source>
        <dbReference type="SAM" id="MobiDB-lite"/>
    </source>
</evidence>
<organism evidence="2 3">
    <name type="scientific">Fischerella thermalis CCMEE 5268</name>
    <dbReference type="NCBI Taxonomy" id="2019662"/>
    <lineage>
        <taxon>Bacteria</taxon>
        <taxon>Bacillati</taxon>
        <taxon>Cyanobacteriota</taxon>
        <taxon>Cyanophyceae</taxon>
        <taxon>Nostocales</taxon>
        <taxon>Hapalosiphonaceae</taxon>
        <taxon>Fischerella</taxon>
    </lineage>
</organism>
<feature type="compositionally biased region" description="Low complexity" evidence="1">
    <location>
        <begin position="33"/>
        <end position="60"/>
    </location>
</feature>
<evidence type="ECO:0000313" key="3">
    <source>
        <dbReference type="Proteomes" id="UP000235025"/>
    </source>
</evidence>
<name>A0A2N6KKK8_9CYAN</name>
<gene>
    <name evidence="2" type="ORF">CEN50_04125</name>
</gene>
<comment type="caution">
    <text evidence="2">The sequence shown here is derived from an EMBL/GenBank/DDBJ whole genome shotgun (WGS) entry which is preliminary data.</text>
</comment>
<dbReference type="Proteomes" id="UP000235025">
    <property type="component" value="Unassembled WGS sequence"/>
</dbReference>
<proteinExistence type="predicted"/>
<protein>
    <submittedName>
        <fullName evidence="2">Uncharacterized protein</fullName>
    </submittedName>
</protein>